<accession>A0ABU5CNM6</accession>
<dbReference type="Proteomes" id="UP001275315">
    <property type="component" value="Unassembled WGS sequence"/>
</dbReference>
<dbReference type="InterPro" id="IPR007404">
    <property type="entry name" value="YdjM-like"/>
</dbReference>
<reference evidence="2 3" key="1">
    <citation type="submission" date="2023-10" db="EMBL/GenBank/DDBJ databases">
        <title>Virgibacillus soli CC-YMP-6 genome.</title>
        <authorList>
            <person name="Miliotis G."/>
            <person name="Sengupta P."/>
            <person name="Hameed A."/>
            <person name="Chuvochina M."/>
            <person name="Mcdonagh F."/>
            <person name="Simpson A.C."/>
            <person name="Singh N.K."/>
            <person name="Rekha P.D."/>
            <person name="Raman K."/>
            <person name="Hugenholtz P."/>
            <person name="Venkateswaran K."/>
        </authorList>
    </citation>
    <scope>NUCLEOTIDE SEQUENCE [LARGE SCALE GENOMIC DNA]</scope>
    <source>
        <strain evidence="2 3">CC-YMP-6</strain>
    </source>
</reference>
<name>A0ABU5CNM6_9BACI</name>
<dbReference type="GO" id="GO:0016787">
    <property type="term" value="F:hydrolase activity"/>
    <property type="evidence" value="ECO:0007669"/>
    <property type="project" value="UniProtKB-KW"/>
</dbReference>
<keyword evidence="1" id="KW-0812">Transmembrane</keyword>
<protein>
    <submittedName>
        <fullName evidence="2">Metal-dependent hydrolase</fullName>
    </submittedName>
</protein>
<keyword evidence="1" id="KW-0472">Membrane</keyword>
<organism evidence="2 3">
    <name type="scientific">Paracerasibacillus soli</name>
    <dbReference type="NCBI Taxonomy" id="480284"/>
    <lineage>
        <taxon>Bacteria</taxon>
        <taxon>Bacillati</taxon>
        <taxon>Bacillota</taxon>
        <taxon>Bacilli</taxon>
        <taxon>Bacillales</taxon>
        <taxon>Bacillaceae</taxon>
        <taxon>Paracerasibacillus</taxon>
    </lineage>
</organism>
<evidence type="ECO:0000256" key="1">
    <source>
        <dbReference type="SAM" id="Phobius"/>
    </source>
</evidence>
<dbReference type="EMBL" id="JAWDIQ010000001">
    <property type="protein sequence ID" value="MDY0407961.1"/>
    <property type="molecule type" value="Genomic_DNA"/>
</dbReference>
<evidence type="ECO:0000313" key="2">
    <source>
        <dbReference type="EMBL" id="MDY0407961.1"/>
    </source>
</evidence>
<dbReference type="RefSeq" id="WP_320378732.1">
    <property type="nucleotide sequence ID" value="NZ_JAWDIQ010000001.1"/>
</dbReference>
<sequence>MISGLAPDLDTGGKLANRISVSKKYLNTAVRMIGILLGCYAYFFAKGSEGYISYIGSIILLFVLPRFSNKFMLMLTGMVITFVGYVLMAIWMQLFGIYVMIASLLAHRSYTHSLLGVAFYSIIAYYLTIDFPLNGLFKVCVLAYMSHLFADMRFIPGNKRGIKPFLPYKGIEL</sequence>
<keyword evidence="2" id="KW-0378">Hydrolase</keyword>
<feature type="transmembrane region" description="Helical" evidence="1">
    <location>
        <begin position="25"/>
        <end position="45"/>
    </location>
</feature>
<feature type="transmembrane region" description="Helical" evidence="1">
    <location>
        <begin position="51"/>
        <end position="67"/>
    </location>
</feature>
<comment type="caution">
    <text evidence="2">The sequence shown here is derived from an EMBL/GenBank/DDBJ whole genome shotgun (WGS) entry which is preliminary data.</text>
</comment>
<dbReference type="Pfam" id="PF04307">
    <property type="entry name" value="YdjM"/>
    <property type="match status" value="1"/>
</dbReference>
<feature type="transmembrane region" description="Helical" evidence="1">
    <location>
        <begin position="79"/>
        <end position="104"/>
    </location>
</feature>
<keyword evidence="1" id="KW-1133">Transmembrane helix</keyword>
<gene>
    <name evidence="2" type="ORF">RWD45_04215</name>
</gene>
<proteinExistence type="predicted"/>
<evidence type="ECO:0000313" key="3">
    <source>
        <dbReference type="Proteomes" id="UP001275315"/>
    </source>
</evidence>
<keyword evidence="3" id="KW-1185">Reference proteome</keyword>